<comment type="caution">
    <text evidence="2">The sequence shown here is derived from an EMBL/GenBank/DDBJ whole genome shotgun (WGS) entry which is preliminary data.</text>
</comment>
<evidence type="ECO:0000256" key="1">
    <source>
        <dbReference type="SAM" id="MobiDB-lite"/>
    </source>
</evidence>
<sequence>MVCKDNEDENDDAIKRSLKLGFSNQINELPKVEYDEEDMEEYDSDEGSS</sequence>
<organism evidence="2 3">
    <name type="scientific">Senna tora</name>
    <dbReference type="NCBI Taxonomy" id="362788"/>
    <lineage>
        <taxon>Eukaryota</taxon>
        <taxon>Viridiplantae</taxon>
        <taxon>Streptophyta</taxon>
        <taxon>Embryophyta</taxon>
        <taxon>Tracheophyta</taxon>
        <taxon>Spermatophyta</taxon>
        <taxon>Magnoliopsida</taxon>
        <taxon>eudicotyledons</taxon>
        <taxon>Gunneridae</taxon>
        <taxon>Pentapetalae</taxon>
        <taxon>rosids</taxon>
        <taxon>fabids</taxon>
        <taxon>Fabales</taxon>
        <taxon>Fabaceae</taxon>
        <taxon>Caesalpinioideae</taxon>
        <taxon>Cassia clade</taxon>
        <taxon>Senna</taxon>
    </lineage>
</organism>
<keyword evidence="3" id="KW-1185">Reference proteome</keyword>
<proteinExistence type="predicted"/>
<feature type="region of interest" description="Disordered" evidence="1">
    <location>
        <begin position="29"/>
        <end position="49"/>
    </location>
</feature>
<reference evidence="2" key="1">
    <citation type="submission" date="2020-09" db="EMBL/GenBank/DDBJ databases">
        <title>Genome-Enabled Discovery of Anthraquinone Biosynthesis in Senna tora.</title>
        <authorList>
            <person name="Kang S.-H."/>
            <person name="Pandey R.P."/>
            <person name="Lee C.-M."/>
            <person name="Sim J.-S."/>
            <person name="Jeong J.-T."/>
            <person name="Choi B.-S."/>
            <person name="Jung M."/>
            <person name="Ginzburg D."/>
            <person name="Zhao K."/>
            <person name="Won S.Y."/>
            <person name="Oh T.-J."/>
            <person name="Yu Y."/>
            <person name="Kim N.-H."/>
            <person name="Lee O.R."/>
            <person name="Lee T.-H."/>
            <person name="Bashyal P."/>
            <person name="Kim T.-S."/>
            <person name="Lee W.-H."/>
            <person name="Kawkins C."/>
            <person name="Kim C.-K."/>
            <person name="Kim J.S."/>
            <person name="Ahn B.O."/>
            <person name="Rhee S.Y."/>
            <person name="Sohng J.K."/>
        </authorList>
    </citation>
    <scope>NUCLEOTIDE SEQUENCE</scope>
    <source>
        <tissue evidence="2">Leaf</tissue>
    </source>
</reference>
<name>A0A834W6E4_9FABA</name>
<accession>A0A834W6E4</accession>
<dbReference type="Proteomes" id="UP000634136">
    <property type="component" value="Unassembled WGS sequence"/>
</dbReference>
<dbReference type="AlphaFoldDB" id="A0A834W6E4"/>
<protein>
    <submittedName>
        <fullName evidence="2">Uncharacterized protein</fullName>
    </submittedName>
</protein>
<evidence type="ECO:0000313" key="2">
    <source>
        <dbReference type="EMBL" id="KAF7811565.1"/>
    </source>
</evidence>
<feature type="compositionally biased region" description="Acidic residues" evidence="1">
    <location>
        <begin position="34"/>
        <end position="49"/>
    </location>
</feature>
<evidence type="ECO:0000313" key="3">
    <source>
        <dbReference type="Proteomes" id="UP000634136"/>
    </source>
</evidence>
<dbReference type="EMBL" id="JAAIUW010000010">
    <property type="protein sequence ID" value="KAF7811565.1"/>
    <property type="molecule type" value="Genomic_DNA"/>
</dbReference>
<gene>
    <name evidence="2" type="ORF">G2W53_032541</name>
</gene>